<dbReference type="SUPFAM" id="SSF52540">
    <property type="entry name" value="P-loop containing nucleoside triphosphate hydrolases"/>
    <property type="match status" value="1"/>
</dbReference>
<dbReference type="Pfam" id="PF00005">
    <property type="entry name" value="ABC_tran"/>
    <property type="match status" value="1"/>
</dbReference>
<dbReference type="InterPro" id="IPR003593">
    <property type="entry name" value="AAA+_ATPase"/>
</dbReference>
<dbReference type="RefSeq" id="WP_055248482.1">
    <property type="nucleotide sequence ID" value="NZ_BSCI01000009.1"/>
</dbReference>
<dbReference type="PROSITE" id="PS50893">
    <property type="entry name" value="ABC_TRANSPORTER_2"/>
    <property type="match status" value="1"/>
</dbReference>
<dbReference type="GO" id="GO:0016887">
    <property type="term" value="F:ATP hydrolysis activity"/>
    <property type="evidence" value="ECO:0007669"/>
    <property type="project" value="InterPro"/>
</dbReference>
<dbReference type="SMART" id="SM00382">
    <property type="entry name" value="AAA"/>
    <property type="match status" value="1"/>
</dbReference>
<evidence type="ECO:0000256" key="4">
    <source>
        <dbReference type="ARBA" id="ARBA00022840"/>
    </source>
</evidence>
<comment type="similarity">
    <text evidence="1">Belongs to the ABC transporter superfamily.</text>
</comment>
<evidence type="ECO:0000259" key="5">
    <source>
        <dbReference type="PROSITE" id="PS50893"/>
    </source>
</evidence>
<sequence length="279" mass="31295">METKKIEAKNLEKQYVLKEKTGLFRSKNKKIVQAVKGVSLEIPKGKIVGVLGINGAGKTTTIRMLASIIEPTAGEITMNGIDAVKNHLWVKERINVVSGGERNLYWRLTASENLKYFGSLYGVKGMELKEKIARLLKLVGLEEVADIPVERYSKGMKQRLQIARGLINDPEYIFLDEPTLGLDIVIAKEIRKVIHELAKKDDKGILLTTHYISEAEELCDYIYILDNGKIIAQGTKEELKELFNCKPKVVLQEPGLEEILMKIISDSRGDGNEKKSVSN</sequence>
<keyword evidence="4" id="KW-0067">ATP-binding</keyword>
<evidence type="ECO:0000256" key="2">
    <source>
        <dbReference type="ARBA" id="ARBA00022448"/>
    </source>
</evidence>
<dbReference type="PANTHER" id="PTHR42711:SF5">
    <property type="entry name" value="ABC TRANSPORTER ATP-BINDING PROTEIN NATA"/>
    <property type="match status" value="1"/>
</dbReference>
<reference evidence="6" key="1">
    <citation type="submission" date="2022-09" db="EMBL/GenBank/DDBJ databases">
        <title>Draft genome sequence of Coprococcus comes strain 31264.</title>
        <authorList>
            <person name="Atsushi H."/>
            <person name="Moriya O."/>
            <person name="Mitsuo S."/>
        </authorList>
    </citation>
    <scope>NUCLEOTIDE SEQUENCE</scope>
    <source>
        <strain evidence="6">JCM 31264</strain>
    </source>
</reference>
<keyword evidence="2" id="KW-0813">Transport</keyword>
<dbReference type="EMBL" id="BSCI01000009">
    <property type="protein sequence ID" value="GLG87238.1"/>
    <property type="molecule type" value="Genomic_DNA"/>
</dbReference>
<proteinExistence type="inferred from homology"/>
<dbReference type="PANTHER" id="PTHR42711">
    <property type="entry name" value="ABC TRANSPORTER ATP-BINDING PROTEIN"/>
    <property type="match status" value="1"/>
</dbReference>
<comment type="caution">
    <text evidence="6">The sequence shown here is derived from an EMBL/GenBank/DDBJ whole genome shotgun (WGS) entry which is preliminary data.</text>
</comment>
<dbReference type="GO" id="GO:0005524">
    <property type="term" value="F:ATP binding"/>
    <property type="evidence" value="ECO:0007669"/>
    <property type="project" value="UniProtKB-KW"/>
</dbReference>
<gene>
    <name evidence="6" type="ORF">comes_17830</name>
</gene>
<accession>A0AA37VER6</accession>
<evidence type="ECO:0000313" key="7">
    <source>
        <dbReference type="Proteomes" id="UP001145109"/>
    </source>
</evidence>
<dbReference type="InterPro" id="IPR050763">
    <property type="entry name" value="ABC_transporter_ATP-binding"/>
</dbReference>
<evidence type="ECO:0000256" key="1">
    <source>
        <dbReference type="ARBA" id="ARBA00005417"/>
    </source>
</evidence>
<name>A0AA37VER6_9FIRM</name>
<keyword evidence="3" id="KW-0547">Nucleotide-binding</keyword>
<protein>
    <recommendedName>
        <fullName evidence="5">ABC transporter domain-containing protein</fullName>
    </recommendedName>
</protein>
<feature type="domain" description="ABC transporter" evidence="5">
    <location>
        <begin position="6"/>
        <end position="252"/>
    </location>
</feature>
<dbReference type="Gene3D" id="3.40.50.300">
    <property type="entry name" value="P-loop containing nucleotide triphosphate hydrolases"/>
    <property type="match status" value="1"/>
</dbReference>
<dbReference type="InterPro" id="IPR017871">
    <property type="entry name" value="ABC_transporter-like_CS"/>
</dbReference>
<dbReference type="AlphaFoldDB" id="A0AA37VER6"/>
<dbReference type="InterPro" id="IPR003439">
    <property type="entry name" value="ABC_transporter-like_ATP-bd"/>
</dbReference>
<evidence type="ECO:0000256" key="3">
    <source>
        <dbReference type="ARBA" id="ARBA00022741"/>
    </source>
</evidence>
<dbReference type="Proteomes" id="UP001145109">
    <property type="component" value="Unassembled WGS sequence"/>
</dbReference>
<organism evidence="6 7">
    <name type="scientific">Coprococcus comes</name>
    <dbReference type="NCBI Taxonomy" id="410072"/>
    <lineage>
        <taxon>Bacteria</taxon>
        <taxon>Bacillati</taxon>
        <taxon>Bacillota</taxon>
        <taxon>Clostridia</taxon>
        <taxon>Lachnospirales</taxon>
        <taxon>Lachnospiraceae</taxon>
        <taxon>Coprococcus</taxon>
    </lineage>
</organism>
<dbReference type="PROSITE" id="PS00211">
    <property type="entry name" value="ABC_TRANSPORTER_1"/>
    <property type="match status" value="1"/>
</dbReference>
<dbReference type="InterPro" id="IPR027417">
    <property type="entry name" value="P-loop_NTPase"/>
</dbReference>
<evidence type="ECO:0000313" key="6">
    <source>
        <dbReference type="EMBL" id="GLG87238.1"/>
    </source>
</evidence>
<reference evidence="6" key="2">
    <citation type="submission" date="2022-11" db="EMBL/GenBank/DDBJ databases">
        <title>Draft genome sequence of Coprococcus comes strain 31264.</title>
        <authorList>
            <person name="Hisatomi A."/>
            <person name="Ohkuma M."/>
            <person name="Sakamoto M."/>
        </authorList>
    </citation>
    <scope>NUCLEOTIDE SEQUENCE</scope>
    <source>
        <strain evidence="6">JCM 31264</strain>
    </source>
</reference>